<evidence type="ECO:0000313" key="3">
    <source>
        <dbReference type="EMBL" id="MDK4300069.1"/>
    </source>
</evidence>
<feature type="domain" description="Adenosine deaminase" evidence="2">
    <location>
        <begin position="43"/>
        <end position="310"/>
    </location>
</feature>
<dbReference type="RefSeq" id="WP_144737050.1">
    <property type="nucleotide sequence ID" value="NZ_CP091865.1"/>
</dbReference>
<dbReference type="Proteomes" id="UP001226160">
    <property type="component" value="Unassembled WGS sequence"/>
</dbReference>
<evidence type="ECO:0000256" key="1">
    <source>
        <dbReference type="SAM" id="MobiDB-lite"/>
    </source>
</evidence>
<evidence type="ECO:0000259" key="2">
    <source>
        <dbReference type="Pfam" id="PF00962"/>
    </source>
</evidence>
<dbReference type="Proteomes" id="UP001243856">
    <property type="component" value="Unassembled WGS sequence"/>
</dbReference>
<dbReference type="SUPFAM" id="SSF51556">
    <property type="entry name" value="Metallo-dependent hydrolases"/>
    <property type="match status" value="1"/>
</dbReference>
<name>A0AAP4BUT7_9CORY</name>
<evidence type="ECO:0000313" key="6">
    <source>
        <dbReference type="Proteomes" id="UP001243856"/>
    </source>
</evidence>
<feature type="compositionally biased region" description="Acidic residues" evidence="1">
    <location>
        <begin position="330"/>
        <end position="339"/>
    </location>
</feature>
<accession>A0AAP4BUT7</accession>
<feature type="region of interest" description="Disordered" evidence="1">
    <location>
        <begin position="320"/>
        <end position="348"/>
    </location>
</feature>
<gene>
    <name evidence="3" type="ORF">QPX45_02200</name>
    <name evidence="4" type="ORF">QPX54_04960</name>
</gene>
<reference evidence="4 6" key="1">
    <citation type="submission" date="2023-05" db="EMBL/GenBank/DDBJ databases">
        <title>Metabolic capabilities are highly conserved among human nasal-associated Corynebacterium species in pangenomic analyses.</title>
        <authorList>
            <person name="Tran T.H."/>
            <person name="Roberts A.Q."/>
            <person name="Escapa I.F."/>
            <person name="Gao W."/>
            <person name="Conlan S."/>
            <person name="Kong H."/>
            <person name="Segre J.A."/>
            <person name="Kelly M.S."/>
            <person name="Lemon K.P."/>
        </authorList>
    </citation>
    <scope>NUCLEOTIDE SEQUENCE</scope>
    <source>
        <strain evidence="4">KPL2654</strain>
        <strain evidence="3 6">KPL2811</strain>
    </source>
</reference>
<organism evidence="4 5">
    <name type="scientific">Corynebacterium propinquum</name>
    <dbReference type="NCBI Taxonomy" id="43769"/>
    <lineage>
        <taxon>Bacteria</taxon>
        <taxon>Bacillati</taxon>
        <taxon>Actinomycetota</taxon>
        <taxon>Actinomycetes</taxon>
        <taxon>Mycobacteriales</taxon>
        <taxon>Corynebacteriaceae</taxon>
        <taxon>Corynebacterium</taxon>
    </lineage>
</organism>
<dbReference type="Pfam" id="PF00962">
    <property type="entry name" value="A_deaminase"/>
    <property type="match status" value="1"/>
</dbReference>
<keyword evidence="6" id="KW-1185">Reference proteome</keyword>
<proteinExistence type="predicted"/>
<dbReference type="AlphaFoldDB" id="A0AAP4BUT7"/>
<dbReference type="GO" id="GO:0019239">
    <property type="term" value="F:deaminase activity"/>
    <property type="evidence" value="ECO:0007669"/>
    <property type="project" value="InterPro"/>
</dbReference>
<protein>
    <submittedName>
        <fullName evidence="4">Adenosine deaminase</fullName>
    </submittedName>
</protein>
<dbReference type="Gene3D" id="3.20.20.140">
    <property type="entry name" value="Metal-dependent hydrolases"/>
    <property type="match status" value="1"/>
</dbReference>
<dbReference type="InterPro" id="IPR032466">
    <property type="entry name" value="Metal_Hydrolase"/>
</dbReference>
<comment type="caution">
    <text evidence="4">The sequence shown here is derived from an EMBL/GenBank/DDBJ whole genome shotgun (WGS) entry which is preliminary data.</text>
</comment>
<evidence type="ECO:0000313" key="4">
    <source>
        <dbReference type="EMBL" id="MDK4325866.1"/>
    </source>
</evidence>
<dbReference type="InterPro" id="IPR001365">
    <property type="entry name" value="A_deaminase_dom"/>
</dbReference>
<feature type="compositionally biased region" description="Basic and acidic residues" evidence="1">
    <location>
        <begin position="320"/>
        <end position="329"/>
    </location>
</feature>
<dbReference type="EMBL" id="JASNVK010000002">
    <property type="protein sequence ID" value="MDK4300069.1"/>
    <property type="molecule type" value="Genomic_DNA"/>
</dbReference>
<sequence>MIETPAISPEHKNFASQLISELPKVTIHEQLPTRTQDGAAVTTREELAAHIQSTVHKYRDDNVVYLELRVVVEDFCTDNFVLADAFATALDAVAVDGIRARLLPVARADSDAVAELAELVLHAQGDPNLAGVVFLVSGTTHDAKPGAAGSALAAACAKLRENFLPFAIDGAADIESIGAAVRLGALRLGRPLALVDDFSADMTGIVPGKISGWVRDRGIAAEMTPLWDLADDSLGDAAVGELPDHPLPLFQQLGFSCTISAGDVAAGNCTDVMNALTETFGYGLEEFFDLTAKTVAASFLTEPERQQLMETQILPRYEKLADAELRQPDDADESDDMDESEKSDAAVD</sequence>
<dbReference type="EMBL" id="JASNVP010000004">
    <property type="protein sequence ID" value="MDK4325866.1"/>
    <property type="molecule type" value="Genomic_DNA"/>
</dbReference>
<evidence type="ECO:0000313" key="5">
    <source>
        <dbReference type="Proteomes" id="UP001226160"/>
    </source>
</evidence>